<comment type="subcellular location">
    <subcellularLocation>
        <location evidence="3">Endoplasmic reticulum</location>
    </subcellularLocation>
    <subcellularLocation>
        <location evidence="2">Membrane</location>
        <topology evidence="2">Multi-pass membrane protein</topology>
    </subcellularLocation>
    <subcellularLocation>
        <location evidence="1">Nucleus</location>
    </subcellularLocation>
</comment>
<keyword evidence="23" id="KW-0012">Acyltransferase</keyword>
<evidence type="ECO:0000256" key="9">
    <source>
        <dbReference type="ARBA" id="ARBA00022723"/>
    </source>
</evidence>
<feature type="domain" description="C2H2-type" evidence="30">
    <location>
        <begin position="593"/>
        <end position="622"/>
    </location>
</feature>
<dbReference type="InterPro" id="IPR013087">
    <property type="entry name" value="Znf_C2H2_type"/>
</dbReference>
<evidence type="ECO:0000256" key="12">
    <source>
        <dbReference type="ARBA" id="ARBA00022824"/>
    </source>
</evidence>
<keyword evidence="18 29" id="KW-0472">Membrane</keyword>
<evidence type="ECO:0000256" key="1">
    <source>
        <dbReference type="ARBA" id="ARBA00004123"/>
    </source>
</evidence>
<evidence type="ECO:0000256" key="28">
    <source>
        <dbReference type="PROSITE-ProRule" id="PRU00042"/>
    </source>
</evidence>
<dbReference type="Proteomes" id="UP001487740">
    <property type="component" value="Unassembled WGS sequence"/>
</dbReference>
<dbReference type="GO" id="GO:0047184">
    <property type="term" value="F:1-acylglycerophosphocholine O-acyltransferase activity"/>
    <property type="evidence" value="ECO:0007669"/>
    <property type="project" value="UniProtKB-EC"/>
</dbReference>
<dbReference type="PROSITE" id="PS00028">
    <property type="entry name" value="ZINC_FINGER_C2H2_1"/>
    <property type="match status" value="7"/>
</dbReference>
<dbReference type="FunFam" id="3.30.160.60:FF:002343">
    <property type="entry name" value="Zinc finger protein 33A"/>
    <property type="match status" value="1"/>
</dbReference>
<dbReference type="InterPro" id="IPR049941">
    <property type="entry name" value="LPLAT_7/PORCN-like"/>
</dbReference>
<keyword evidence="22" id="KW-1208">Phospholipid metabolism</keyword>
<keyword evidence="13" id="KW-0862">Zinc</keyword>
<dbReference type="AlphaFoldDB" id="A0AAW0TXE3"/>
<dbReference type="GO" id="GO:0030258">
    <property type="term" value="P:lipid modification"/>
    <property type="evidence" value="ECO:0007669"/>
    <property type="project" value="TreeGrafter"/>
</dbReference>
<evidence type="ECO:0000259" key="30">
    <source>
        <dbReference type="PROSITE" id="PS50157"/>
    </source>
</evidence>
<dbReference type="Gene3D" id="3.30.160.60">
    <property type="entry name" value="Classic Zinc Finger"/>
    <property type="match status" value="6"/>
</dbReference>
<comment type="pathway">
    <text evidence="4">Lipid metabolism; phospholipid metabolism.</text>
</comment>
<comment type="pathway">
    <text evidence="24">Phospholipid metabolism.</text>
</comment>
<evidence type="ECO:0000256" key="20">
    <source>
        <dbReference type="ARBA" id="ARBA00023209"/>
    </source>
</evidence>
<dbReference type="FunFam" id="3.30.160.60:FF:000125">
    <property type="entry name" value="Putative zinc finger protein 143"/>
    <property type="match status" value="1"/>
</dbReference>
<keyword evidence="21" id="KW-0539">Nucleus</keyword>
<keyword evidence="12" id="KW-0256">Endoplasmic reticulum</keyword>
<dbReference type="Pfam" id="PF00096">
    <property type="entry name" value="zf-C2H2"/>
    <property type="match status" value="6"/>
</dbReference>
<keyword evidence="14 29" id="KW-1133">Transmembrane helix</keyword>
<dbReference type="GO" id="GO:0008270">
    <property type="term" value="F:zinc ion binding"/>
    <property type="evidence" value="ECO:0007669"/>
    <property type="project" value="UniProtKB-KW"/>
</dbReference>
<dbReference type="FunFam" id="3.30.160.60:FF:000875">
    <property type="entry name" value="zinc finger protein 236 isoform X7"/>
    <property type="match status" value="1"/>
</dbReference>
<evidence type="ECO:0000256" key="24">
    <source>
        <dbReference type="ARBA" id="ARBA00025707"/>
    </source>
</evidence>
<keyword evidence="16" id="KW-0443">Lipid metabolism</keyword>
<feature type="transmembrane region" description="Helical" evidence="29">
    <location>
        <begin position="76"/>
        <end position="103"/>
    </location>
</feature>
<evidence type="ECO:0000256" key="21">
    <source>
        <dbReference type="ARBA" id="ARBA00023242"/>
    </source>
</evidence>
<evidence type="ECO:0000256" key="6">
    <source>
        <dbReference type="ARBA" id="ARBA00022516"/>
    </source>
</evidence>
<comment type="caution">
    <text evidence="31">The sequence shown here is derived from an EMBL/GenBank/DDBJ whole genome shotgun (WGS) entry which is preliminary data.</text>
</comment>
<keyword evidence="17" id="KW-0238">DNA-binding</keyword>
<feature type="transmembrane region" description="Helical" evidence="29">
    <location>
        <begin position="429"/>
        <end position="448"/>
    </location>
</feature>
<keyword evidence="8 29" id="KW-0812">Transmembrane</keyword>
<dbReference type="FunFam" id="3.30.160.60:FF:000072">
    <property type="entry name" value="zinc finger protein 143 isoform X1"/>
    <property type="match status" value="1"/>
</dbReference>
<evidence type="ECO:0000256" key="22">
    <source>
        <dbReference type="ARBA" id="ARBA00023264"/>
    </source>
</evidence>
<sequence>MAAADDRTFLQAFANSLGAPEPALRLLISILIGYPLVLIHRYSLYCKNPLIQHLYFIASGVSIALFNYGQNVVHSVICVLVAWLLLLVMGGTLLSVIISFIFQMTYLLVGYYMTGTDTYDIKWSMPHCVLTLRLIALTYDVYDGRKDPEKLSGDQQKTALPFTPTLIEIAGHTYFPASFMVGPQFSMRRYLDFVKGSLVGCELPPCLIPGLLRGSLGMFYLAVYQVGISWLPDAFINSEEYYALALWKRHIVVGLWAKITLYKYVSCWLIAEGVCIMSGLSYSGKDANGNCLWNGCANVKIGLYEGATTFGHMIASFNTNTNAWVAQYVYKRLRFLNNRYISQVSALVFLAVWHGLHSGYYACFFMEFVVMNFERDLSNYVKQYPRLVAILNAGPLKYIKFVVLKLYVIVFMGYCLGPFVLLKLHRWWQFYNSLFFSGHVVFAGWPLYAPAVKALIKAIGGEIRPYDAAAAAVPGARREIVVPGGDVTHPREPAPSRVMNEEVVTIKGEAEDLLDASQHTSVVVVEEGRGALTVVLSDGTQAIVHNTITEEPQDDVEGVAIQLDDGRIGYICGETLLQATSEEQDSLRSNSKFACAFPNCDKTYSSANHLRTHQRNHTGQRPHICHTCKKRFTTGYALKSHLRTHTGEKPYKCPEEQCAKSFKTSGDLQKHVRTHTGERPFKCEICEKSFTTSNIRKVHMRVHTGEKPYECQHEGCGRKFASATNYRNHCRIHTGEKPYVCSVQNCGKRFTEYSSLYKHHMVHNQQKRYYCSHCGRFYRQLSTLSVHKRSVHNIIENEEGQMLWMQTGLDILTEDQDGNEVTMQEGSTIVPAASTSTSTRAVHLPPGMVVKKEEQIIPGSMLSTQLTIQDDCIRIPTMELNGVMAGEAGPDGVLQDDQGTLGNLELDSSGNGSIFVFTDPANLAALQLAVAGPTDGDAGVGDTVEVIRLDDFASVAESTITEDESEAVSLKPELCGRKGKLIVIKEVSLKDEKS</sequence>
<evidence type="ECO:0000256" key="2">
    <source>
        <dbReference type="ARBA" id="ARBA00004141"/>
    </source>
</evidence>
<evidence type="ECO:0000256" key="26">
    <source>
        <dbReference type="ARBA" id="ARBA00038923"/>
    </source>
</evidence>
<dbReference type="GO" id="GO:0006656">
    <property type="term" value="P:phosphatidylcholine biosynthetic process"/>
    <property type="evidence" value="ECO:0007669"/>
    <property type="project" value="TreeGrafter"/>
</dbReference>
<evidence type="ECO:0000256" key="29">
    <source>
        <dbReference type="SAM" id="Phobius"/>
    </source>
</evidence>
<dbReference type="Pfam" id="PF03062">
    <property type="entry name" value="MBOAT"/>
    <property type="match status" value="1"/>
</dbReference>
<evidence type="ECO:0000256" key="4">
    <source>
        <dbReference type="ARBA" id="ARBA00005074"/>
    </source>
</evidence>
<name>A0AAW0TXE3_SCYPA</name>
<evidence type="ECO:0000256" key="25">
    <source>
        <dbReference type="ARBA" id="ARBA00026120"/>
    </source>
</evidence>
<evidence type="ECO:0000256" key="19">
    <source>
        <dbReference type="ARBA" id="ARBA00023163"/>
    </source>
</evidence>
<evidence type="ECO:0000256" key="14">
    <source>
        <dbReference type="ARBA" id="ARBA00022989"/>
    </source>
</evidence>
<dbReference type="EC" id="2.3.1.23" evidence="25"/>
<dbReference type="GO" id="GO:0071617">
    <property type="term" value="F:lysophospholipid acyltransferase activity"/>
    <property type="evidence" value="ECO:0007669"/>
    <property type="project" value="TreeGrafter"/>
</dbReference>
<proteinExistence type="inferred from homology"/>
<dbReference type="GO" id="GO:0006355">
    <property type="term" value="P:regulation of DNA-templated transcription"/>
    <property type="evidence" value="ECO:0007669"/>
    <property type="project" value="UniProtKB-ARBA"/>
</dbReference>
<evidence type="ECO:0000256" key="15">
    <source>
        <dbReference type="ARBA" id="ARBA00023015"/>
    </source>
</evidence>
<dbReference type="GO" id="GO:0016020">
    <property type="term" value="C:membrane"/>
    <property type="evidence" value="ECO:0007669"/>
    <property type="project" value="UniProtKB-SubCell"/>
</dbReference>
<dbReference type="SMART" id="SM00355">
    <property type="entry name" value="ZnF_C2H2"/>
    <property type="match status" value="7"/>
</dbReference>
<keyword evidence="7" id="KW-0808">Transferase</keyword>
<dbReference type="InterPro" id="IPR036236">
    <property type="entry name" value="Znf_C2H2_sf"/>
</dbReference>
<keyword evidence="19" id="KW-0804">Transcription</keyword>
<keyword evidence="32" id="KW-1185">Reference proteome</keyword>
<accession>A0AAW0TXE3</accession>
<feature type="transmembrane region" description="Helical" evidence="29">
    <location>
        <begin position="23"/>
        <end position="44"/>
    </location>
</feature>
<dbReference type="FunFam" id="3.30.160.60:FF:000071">
    <property type="entry name" value="Putative zinc finger protein 143"/>
    <property type="match status" value="1"/>
</dbReference>
<feature type="domain" description="C2H2-type" evidence="30">
    <location>
        <begin position="709"/>
        <end position="738"/>
    </location>
</feature>
<comment type="similarity">
    <text evidence="5">Belongs to the membrane-bound acyltransferase family.</text>
</comment>
<feature type="transmembrane region" description="Helical" evidence="29">
    <location>
        <begin position="401"/>
        <end position="422"/>
    </location>
</feature>
<dbReference type="PROSITE" id="PS50157">
    <property type="entry name" value="ZINC_FINGER_C2H2_2"/>
    <property type="match status" value="7"/>
</dbReference>
<dbReference type="EC" id="2.3.1.n6" evidence="26"/>
<keyword evidence="9" id="KW-0479">Metal-binding</keyword>
<evidence type="ECO:0000256" key="16">
    <source>
        <dbReference type="ARBA" id="ARBA00023098"/>
    </source>
</evidence>
<feature type="domain" description="C2H2-type" evidence="30">
    <location>
        <begin position="623"/>
        <end position="650"/>
    </location>
</feature>
<keyword evidence="15" id="KW-0805">Transcription regulation</keyword>
<protein>
    <recommendedName>
        <fullName evidence="27">Lysophospholipid acyltransferase 5</fullName>
        <ecNumber evidence="25">2.3.1.23</ecNumber>
        <ecNumber evidence="26">2.3.1.n6</ecNumber>
    </recommendedName>
</protein>
<feature type="domain" description="C2H2-type" evidence="30">
    <location>
        <begin position="681"/>
        <end position="708"/>
    </location>
</feature>
<feature type="domain" description="C2H2-type" evidence="30">
    <location>
        <begin position="769"/>
        <end position="792"/>
    </location>
</feature>
<evidence type="ECO:0000256" key="8">
    <source>
        <dbReference type="ARBA" id="ARBA00022692"/>
    </source>
</evidence>
<dbReference type="GO" id="GO:0005783">
    <property type="term" value="C:endoplasmic reticulum"/>
    <property type="evidence" value="ECO:0007669"/>
    <property type="project" value="UniProtKB-SubCell"/>
</dbReference>
<feature type="transmembrane region" description="Helical" evidence="29">
    <location>
        <begin position="340"/>
        <end position="362"/>
    </location>
</feature>
<dbReference type="GO" id="GO:0003677">
    <property type="term" value="F:DNA binding"/>
    <property type="evidence" value="ECO:0007669"/>
    <property type="project" value="UniProtKB-KW"/>
</dbReference>
<evidence type="ECO:0000256" key="23">
    <source>
        <dbReference type="ARBA" id="ARBA00023315"/>
    </source>
</evidence>
<evidence type="ECO:0000256" key="3">
    <source>
        <dbReference type="ARBA" id="ARBA00004240"/>
    </source>
</evidence>
<keyword evidence="20" id="KW-0594">Phospholipid biosynthesis</keyword>
<gene>
    <name evidence="31" type="ORF">O3P69_017659</name>
</gene>
<evidence type="ECO:0000256" key="18">
    <source>
        <dbReference type="ARBA" id="ARBA00023136"/>
    </source>
</evidence>
<evidence type="ECO:0000256" key="7">
    <source>
        <dbReference type="ARBA" id="ARBA00022679"/>
    </source>
</evidence>
<evidence type="ECO:0000256" key="13">
    <source>
        <dbReference type="ARBA" id="ARBA00022833"/>
    </source>
</evidence>
<dbReference type="InterPro" id="IPR004299">
    <property type="entry name" value="MBOAT_fam"/>
</dbReference>
<keyword evidence="10" id="KW-0677">Repeat</keyword>
<dbReference type="PANTHER" id="PTHR13906:SF14">
    <property type="entry name" value="LYSOPHOSPHOLIPID ACYLTRANSFERASE 5"/>
    <property type="match status" value="1"/>
</dbReference>
<feature type="domain" description="C2H2-type" evidence="30">
    <location>
        <begin position="739"/>
        <end position="768"/>
    </location>
</feature>
<dbReference type="EMBL" id="JARAKH010000023">
    <property type="protein sequence ID" value="KAK8392206.1"/>
    <property type="molecule type" value="Genomic_DNA"/>
</dbReference>
<feature type="transmembrane region" description="Helical" evidence="29">
    <location>
        <begin position="50"/>
        <end position="69"/>
    </location>
</feature>
<evidence type="ECO:0000313" key="32">
    <source>
        <dbReference type="Proteomes" id="UP001487740"/>
    </source>
</evidence>
<evidence type="ECO:0000256" key="5">
    <source>
        <dbReference type="ARBA" id="ARBA00010323"/>
    </source>
</evidence>
<evidence type="ECO:0000313" key="31">
    <source>
        <dbReference type="EMBL" id="KAK8392206.1"/>
    </source>
</evidence>
<keyword evidence="11 28" id="KW-0863">Zinc-finger</keyword>
<dbReference type="PANTHER" id="PTHR13906">
    <property type="entry name" value="PORCUPINE"/>
    <property type="match status" value="1"/>
</dbReference>
<keyword evidence="6" id="KW-0444">Lipid biosynthesis</keyword>
<evidence type="ECO:0000256" key="10">
    <source>
        <dbReference type="ARBA" id="ARBA00022737"/>
    </source>
</evidence>
<feature type="domain" description="C2H2-type" evidence="30">
    <location>
        <begin position="651"/>
        <end position="680"/>
    </location>
</feature>
<evidence type="ECO:0000256" key="11">
    <source>
        <dbReference type="ARBA" id="ARBA00022771"/>
    </source>
</evidence>
<evidence type="ECO:0000256" key="17">
    <source>
        <dbReference type="ARBA" id="ARBA00023125"/>
    </source>
</evidence>
<reference evidence="31 32" key="1">
    <citation type="submission" date="2023-03" db="EMBL/GenBank/DDBJ databases">
        <title>High-quality genome of Scylla paramamosain provides insights in environmental adaptation.</title>
        <authorList>
            <person name="Zhang L."/>
        </authorList>
    </citation>
    <scope>NUCLEOTIDE SEQUENCE [LARGE SCALE GENOMIC DNA]</scope>
    <source>
        <strain evidence="31">LZ_2023a</strain>
        <tissue evidence="31">Muscle</tissue>
    </source>
</reference>
<organism evidence="31 32">
    <name type="scientific">Scylla paramamosain</name>
    <name type="common">Mud crab</name>
    <dbReference type="NCBI Taxonomy" id="85552"/>
    <lineage>
        <taxon>Eukaryota</taxon>
        <taxon>Metazoa</taxon>
        <taxon>Ecdysozoa</taxon>
        <taxon>Arthropoda</taxon>
        <taxon>Crustacea</taxon>
        <taxon>Multicrustacea</taxon>
        <taxon>Malacostraca</taxon>
        <taxon>Eumalacostraca</taxon>
        <taxon>Eucarida</taxon>
        <taxon>Decapoda</taxon>
        <taxon>Pleocyemata</taxon>
        <taxon>Brachyura</taxon>
        <taxon>Eubrachyura</taxon>
        <taxon>Portunoidea</taxon>
        <taxon>Portunidae</taxon>
        <taxon>Portuninae</taxon>
        <taxon>Scylla</taxon>
    </lineage>
</organism>
<dbReference type="GO" id="GO:0005634">
    <property type="term" value="C:nucleus"/>
    <property type="evidence" value="ECO:0007669"/>
    <property type="project" value="UniProtKB-SubCell"/>
</dbReference>
<dbReference type="SUPFAM" id="SSF57667">
    <property type="entry name" value="beta-beta-alpha zinc fingers"/>
    <property type="match status" value="4"/>
</dbReference>
<evidence type="ECO:0000256" key="27">
    <source>
        <dbReference type="ARBA" id="ARBA00039721"/>
    </source>
</evidence>